<dbReference type="InterPro" id="IPR050445">
    <property type="entry name" value="Bact_polysacc_biosynth/exp"/>
</dbReference>
<evidence type="ECO:0000259" key="16">
    <source>
        <dbReference type="Pfam" id="PF02706"/>
    </source>
</evidence>
<evidence type="ECO:0000256" key="12">
    <source>
        <dbReference type="ARBA" id="ARBA00023137"/>
    </source>
</evidence>
<feature type="coiled-coil region" evidence="14">
    <location>
        <begin position="251"/>
        <end position="278"/>
    </location>
</feature>
<sequence>MSSSSKKEETDLFDLLKELARNWKIMIPCVIVAGIVGVFVAMWIRPVYKVDALLQIESKNNKSMGMTGGLSSLFATTSPAETEIELIKSRHIIGDAVEKMNLLYVATPINKLDRLLHREGRMELSRFERPESSIQKNKKIIPWVAVATDSASFDLYDHHNQKILSGAVGTTYRFPYANDTACIHIYRMDATPGQKFEIVKEERLDAIDEFKKAFDIKEKGKKTGILEFSYQDIYPDRATKVLNEIATSYLRQNVEQRNAEAQKTLEFLEKQLPDVKAKLDSSLLKFNTYRNKVGSVDIGAETQLILEKRNKLQQSLLELQQRKQSAVRLFQPEHPTVKTLEDQENNLKRELANNYAATKRLPNTQQEVLKLTNEVDMSKHMYTTMLNNIQQLKLVSAGEVGSVRIIDFAEKVTKPIKPKKSLIVCIALFLGLLLGAAIVSIRSKFSNGVRDASFIERETGFSVYAKVPKGNPNGTKGTRPLAVVEPDDVAVESIRALRSSLEFSMEEDSRPVIGVSGLIPGVGKSFISVNLAALYAGLGKKVLLIDADLRKGRLHKEFGIKRGKGLSQILLGEATVDNVVQSTEVDNLFVMQCGNVPPNPSELLGSKHYSTMISELEKAYDLIIVDTPPIMLVTDAALACRIASQIVMVIEYNKHSIEAIQDGMKQLLKGNTTAHASFVINKYEHGHSDGYGYKYGKY</sequence>
<dbReference type="EMBL" id="CP001792">
    <property type="protein sequence ID" value="ACX74583.1"/>
    <property type="molecule type" value="Genomic_DNA"/>
</dbReference>
<evidence type="ECO:0000256" key="8">
    <source>
        <dbReference type="ARBA" id="ARBA00022777"/>
    </source>
</evidence>
<keyword evidence="11 15" id="KW-0472">Membrane</keyword>
<feature type="coiled-coil region" evidence="14">
    <location>
        <begin position="309"/>
        <end position="357"/>
    </location>
</feature>
<feature type="domain" description="Tyrosine-protein kinase G-rich" evidence="18">
    <location>
        <begin position="363"/>
        <end position="443"/>
    </location>
</feature>
<evidence type="ECO:0000256" key="14">
    <source>
        <dbReference type="SAM" id="Coils"/>
    </source>
</evidence>
<comment type="similarity">
    <text evidence="2">Belongs to the etk/wzc family.</text>
</comment>
<reference evidence="19" key="1">
    <citation type="submission" date="2009-10" db="EMBL/GenBank/DDBJ databases">
        <title>Complete sequence of Fibrobacter succinogenes subsp. succinogenes S85.</title>
        <authorList>
            <consortium name="US DOE Joint Genome Institute"/>
            <person name="Lucas S."/>
            <person name="Copeland A."/>
            <person name="Lapidus A."/>
            <person name="Glavina del Rio T."/>
            <person name="Tice H."/>
            <person name="Bruce D."/>
            <person name="Goodwin L."/>
            <person name="Pitluck S."/>
            <person name="Chertkov O."/>
            <person name="Detter J.C."/>
            <person name="Han C."/>
            <person name="Tapia R."/>
            <person name="Larimer F."/>
            <person name="Land M."/>
            <person name="Hauser L."/>
            <person name="Kyrpides N."/>
            <person name="Mikhailova N."/>
            <person name="Weimer P.J."/>
            <person name="Stevenson D.M."/>
            <person name="Boyum J."/>
            <person name="Brumm P.I."/>
            <person name="Mead D."/>
        </authorList>
    </citation>
    <scope>NUCLEOTIDE SEQUENCE [LARGE SCALE GENOMIC DNA]</scope>
    <source>
        <strain evidence="19">S85</strain>
    </source>
</reference>
<evidence type="ECO:0000259" key="17">
    <source>
        <dbReference type="Pfam" id="PF13614"/>
    </source>
</evidence>
<dbReference type="Pfam" id="PF13614">
    <property type="entry name" value="AAA_31"/>
    <property type="match status" value="1"/>
</dbReference>
<dbReference type="InterPro" id="IPR027417">
    <property type="entry name" value="P-loop_NTPase"/>
</dbReference>
<dbReference type="InterPro" id="IPR003856">
    <property type="entry name" value="LPS_length_determ_N"/>
</dbReference>
<proteinExistence type="inferred from homology"/>
<keyword evidence="10 15" id="KW-1133">Transmembrane helix</keyword>
<dbReference type="Pfam" id="PF13807">
    <property type="entry name" value="GNVR"/>
    <property type="match status" value="1"/>
</dbReference>
<keyword evidence="14" id="KW-0175">Coiled coil</keyword>
<evidence type="ECO:0000313" key="19">
    <source>
        <dbReference type="EMBL" id="ACX74583.1"/>
    </source>
</evidence>
<dbReference type="SUPFAM" id="SSF52540">
    <property type="entry name" value="P-loop containing nucleoside triphosphate hydrolases"/>
    <property type="match status" value="1"/>
</dbReference>
<dbReference type="NCBIfam" id="TIGR01007">
    <property type="entry name" value="eps_fam"/>
    <property type="match status" value="1"/>
</dbReference>
<evidence type="ECO:0000256" key="3">
    <source>
        <dbReference type="ARBA" id="ARBA00022475"/>
    </source>
</evidence>
<gene>
    <name evidence="19" type="ordered locus">Fisuc_0978</name>
</gene>
<keyword evidence="4" id="KW-0997">Cell inner membrane</keyword>
<dbReference type="PANTHER" id="PTHR32309">
    <property type="entry name" value="TYROSINE-PROTEIN KINASE"/>
    <property type="match status" value="1"/>
</dbReference>
<dbReference type="CDD" id="cd05387">
    <property type="entry name" value="BY-kinase"/>
    <property type="match status" value="1"/>
</dbReference>
<dbReference type="EC" id="2.7.10.2" evidence="19"/>
<keyword evidence="20" id="KW-1185">Reference proteome</keyword>
<comment type="subcellular location">
    <subcellularLocation>
        <location evidence="1">Cell inner membrane</location>
        <topology evidence="1">Multi-pass membrane protein</topology>
    </subcellularLocation>
</comment>
<name>A0ABN3YSV6_FIBSS</name>
<dbReference type="RefSeq" id="WP_015731882.1">
    <property type="nucleotide sequence ID" value="NC_013410.1"/>
</dbReference>
<dbReference type="GO" id="GO:0004715">
    <property type="term" value="F:non-membrane spanning protein tyrosine kinase activity"/>
    <property type="evidence" value="ECO:0007669"/>
    <property type="project" value="UniProtKB-EC"/>
</dbReference>
<keyword evidence="8" id="KW-0418">Kinase</keyword>
<keyword evidence="6 15" id="KW-0812">Transmembrane</keyword>
<evidence type="ECO:0000256" key="2">
    <source>
        <dbReference type="ARBA" id="ARBA00008883"/>
    </source>
</evidence>
<evidence type="ECO:0000259" key="18">
    <source>
        <dbReference type="Pfam" id="PF13807"/>
    </source>
</evidence>
<evidence type="ECO:0000256" key="15">
    <source>
        <dbReference type="SAM" id="Phobius"/>
    </source>
</evidence>
<evidence type="ECO:0000256" key="10">
    <source>
        <dbReference type="ARBA" id="ARBA00022989"/>
    </source>
</evidence>
<dbReference type="InterPro" id="IPR005702">
    <property type="entry name" value="Wzc-like_C"/>
</dbReference>
<dbReference type="InterPro" id="IPR032807">
    <property type="entry name" value="GNVR"/>
</dbReference>
<dbReference type="Pfam" id="PF02706">
    <property type="entry name" value="Wzz"/>
    <property type="match status" value="1"/>
</dbReference>
<feature type="transmembrane region" description="Helical" evidence="15">
    <location>
        <begin position="421"/>
        <end position="441"/>
    </location>
</feature>
<accession>A0ABN3YSV6</accession>
<evidence type="ECO:0000256" key="7">
    <source>
        <dbReference type="ARBA" id="ARBA00022741"/>
    </source>
</evidence>
<keyword evidence="3" id="KW-1003">Cell membrane</keyword>
<keyword evidence="5 19" id="KW-0808">Transferase</keyword>
<evidence type="ECO:0000256" key="11">
    <source>
        <dbReference type="ARBA" id="ARBA00023136"/>
    </source>
</evidence>
<dbReference type="PANTHER" id="PTHR32309:SF32">
    <property type="entry name" value="TYROSINE-PROTEIN KINASE ETK-RELATED"/>
    <property type="match status" value="1"/>
</dbReference>
<feature type="transmembrane region" description="Helical" evidence="15">
    <location>
        <begin position="25"/>
        <end position="44"/>
    </location>
</feature>
<evidence type="ECO:0000313" key="20">
    <source>
        <dbReference type="Proteomes" id="UP000001497"/>
    </source>
</evidence>
<evidence type="ECO:0000256" key="6">
    <source>
        <dbReference type="ARBA" id="ARBA00022692"/>
    </source>
</evidence>
<evidence type="ECO:0000256" key="5">
    <source>
        <dbReference type="ARBA" id="ARBA00022679"/>
    </source>
</evidence>
<evidence type="ECO:0000256" key="1">
    <source>
        <dbReference type="ARBA" id="ARBA00004429"/>
    </source>
</evidence>
<feature type="domain" description="AAA" evidence="17">
    <location>
        <begin position="515"/>
        <end position="665"/>
    </location>
</feature>
<comment type="catalytic activity">
    <reaction evidence="13">
        <text>L-tyrosyl-[protein] + ATP = O-phospho-L-tyrosyl-[protein] + ADP + H(+)</text>
        <dbReference type="Rhea" id="RHEA:10596"/>
        <dbReference type="Rhea" id="RHEA-COMP:10136"/>
        <dbReference type="Rhea" id="RHEA-COMP:20101"/>
        <dbReference type="ChEBI" id="CHEBI:15378"/>
        <dbReference type="ChEBI" id="CHEBI:30616"/>
        <dbReference type="ChEBI" id="CHEBI:46858"/>
        <dbReference type="ChEBI" id="CHEBI:61978"/>
        <dbReference type="ChEBI" id="CHEBI:456216"/>
    </reaction>
</comment>
<dbReference type="Proteomes" id="UP000001497">
    <property type="component" value="Chromosome"/>
</dbReference>
<dbReference type="InterPro" id="IPR025669">
    <property type="entry name" value="AAA_dom"/>
</dbReference>
<evidence type="ECO:0000256" key="9">
    <source>
        <dbReference type="ARBA" id="ARBA00022840"/>
    </source>
</evidence>
<protein>
    <submittedName>
        <fullName evidence="19">Capsular exopolysaccharide family</fullName>
        <ecNumber evidence="19">2.7.10.2</ecNumber>
    </submittedName>
</protein>
<keyword evidence="12" id="KW-0829">Tyrosine-protein kinase</keyword>
<keyword evidence="7" id="KW-0547">Nucleotide-binding</keyword>
<evidence type="ECO:0000256" key="13">
    <source>
        <dbReference type="ARBA" id="ARBA00053015"/>
    </source>
</evidence>
<evidence type="ECO:0000256" key="4">
    <source>
        <dbReference type="ARBA" id="ARBA00022519"/>
    </source>
</evidence>
<dbReference type="Gene3D" id="3.40.50.300">
    <property type="entry name" value="P-loop containing nucleotide triphosphate hydrolases"/>
    <property type="match status" value="1"/>
</dbReference>
<organism evidence="19 20">
    <name type="scientific">Fibrobacter succinogenes (strain ATCC 19169 / S85)</name>
    <dbReference type="NCBI Taxonomy" id="59374"/>
    <lineage>
        <taxon>Bacteria</taxon>
        <taxon>Pseudomonadati</taxon>
        <taxon>Fibrobacterota</taxon>
        <taxon>Fibrobacteria</taxon>
        <taxon>Fibrobacterales</taxon>
        <taxon>Fibrobacteraceae</taxon>
        <taxon>Fibrobacter</taxon>
    </lineage>
</organism>
<feature type="domain" description="Polysaccharide chain length determinant N-terminal" evidence="16">
    <location>
        <begin position="8"/>
        <end position="99"/>
    </location>
</feature>
<keyword evidence="9" id="KW-0067">ATP-binding</keyword>